<dbReference type="EMBL" id="BAAAPU010000003">
    <property type="protein sequence ID" value="GAA1971881.1"/>
    <property type="molecule type" value="Genomic_DNA"/>
</dbReference>
<gene>
    <name evidence="1" type="ORF">GCM10009817_09970</name>
</gene>
<dbReference type="RefSeq" id="WP_344059012.1">
    <property type="nucleotide sequence ID" value="NZ_BAAAPU010000003.1"/>
</dbReference>
<proteinExistence type="predicted"/>
<sequence length="67" mass="7101">MPTSQERQAVVDDVPDGEFELKKLHRMGEHPAVVTLTPDDGEPVRVAVEAAHRAALLGPYASPVAAG</sequence>
<evidence type="ECO:0000313" key="2">
    <source>
        <dbReference type="Proteomes" id="UP001500013"/>
    </source>
</evidence>
<accession>A0ABN2RMX7</accession>
<name>A0ABN2RMX7_9MICO</name>
<comment type="caution">
    <text evidence="1">The sequence shown here is derived from an EMBL/GenBank/DDBJ whole genome shotgun (WGS) entry which is preliminary data.</text>
</comment>
<dbReference type="Proteomes" id="UP001500013">
    <property type="component" value="Unassembled WGS sequence"/>
</dbReference>
<protein>
    <submittedName>
        <fullName evidence="1">Uncharacterized protein</fullName>
    </submittedName>
</protein>
<reference evidence="1 2" key="1">
    <citation type="journal article" date="2019" name="Int. J. Syst. Evol. Microbiol.">
        <title>The Global Catalogue of Microorganisms (GCM) 10K type strain sequencing project: providing services to taxonomists for standard genome sequencing and annotation.</title>
        <authorList>
            <consortium name="The Broad Institute Genomics Platform"/>
            <consortium name="The Broad Institute Genome Sequencing Center for Infectious Disease"/>
            <person name="Wu L."/>
            <person name="Ma J."/>
        </authorList>
    </citation>
    <scope>NUCLEOTIDE SEQUENCE [LARGE SCALE GENOMIC DNA]</scope>
    <source>
        <strain evidence="1 2">JCM 15628</strain>
    </source>
</reference>
<organism evidence="1 2">
    <name type="scientific">Terrabacter lapilli</name>
    <dbReference type="NCBI Taxonomy" id="436231"/>
    <lineage>
        <taxon>Bacteria</taxon>
        <taxon>Bacillati</taxon>
        <taxon>Actinomycetota</taxon>
        <taxon>Actinomycetes</taxon>
        <taxon>Micrococcales</taxon>
        <taxon>Intrasporangiaceae</taxon>
        <taxon>Terrabacter</taxon>
    </lineage>
</organism>
<keyword evidence="2" id="KW-1185">Reference proteome</keyword>
<evidence type="ECO:0000313" key="1">
    <source>
        <dbReference type="EMBL" id="GAA1971881.1"/>
    </source>
</evidence>